<accession>A0A8J6FJQ0</accession>
<proteinExistence type="predicted"/>
<comment type="caution">
    <text evidence="1">The sequence shown here is derived from an EMBL/GenBank/DDBJ whole genome shotgun (WGS) entry which is preliminary data.</text>
</comment>
<name>A0A8J6FJQ0_ELECQ</name>
<evidence type="ECO:0000313" key="2">
    <source>
        <dbReference type="Proteomes" id="UP000770717"/>
    </source>
</evidence>
<keyword evidence="2" id="KW-1185">Reference proteome</keyword>
<dbReference type="AlphaFoldDB" id="A0A8J6FJQ0"/>
<organism evidence="1 2">
    <name type="scientific">Eleutherodactylus coqui</name>
    <name type="common">Puerto Rican coqui</name>
    <dbReference type="NCBI Taxonomy" id="57060"/>
    <lineage>
        <taxon>Eukaryota</taxon>
        <taxon>Metazoa</taxon>
        <taxon>Chordata</taxon>
        <taxon>Craniata</taxon>
        <taxon>Vertebrata</taxon>
        <taxon>Euteleostomi</taxon>
        <taxon>Amphibia</taxon>
        <taxon>Batrachia</taxon>
        <taxon>Anura</taxon>
        <taxon>Neobatrachia</taxon>
        <taxon>Hyloidea</taxon>
        <taxon>Eleutherodactylidae</taxon>
        <taxon>Eleutherodactylinae</taxon>
        <taxon>Eleutherodactylus</taxon>
        <taxon>Eleutherodactylus</taxon>
    </lineage>
</organism>
<reference evidence="1" key="1">
    <citation type="thesis" date="2020" institute="ProQuest LLC" country="789 East Eisenhower Parkway, Ann Arbor, MI, USA">
        <title>Comparative Genomics and Chromosome Evolution.</title>
        <authorList>
            <person name="Mudd A.B."/>
        </authorList>
    </citation>
    <scope>NUCLEOTIDE SEQUENCE</scope>
    <source>
        <strain evidence="1">HN-11 Male</strain>
        <tissue evidence="1">Kidney and liver</tissue>
    </source>
</reference>
<dbReference type="EMBL" id="WNTK01000002">
    <property type="protein sequence ID" value="KAG9489041.1"/>
    <property type="molecule type" value="Genomic_DNA"/>
</dbReference>
<protein>
    <submittedName>
        <fullName evidence="1">Uncharacterized protein</fullName>
    </submittedName>
</protein>
<dbReference type="Proteomes" id="UP000770717">
    <property type="component" value="Unassembled WGS sequence"/>
</dbReference>
<sequence>MCRELIHSTHAYVNIYVRAVSLIFPPYSNCVCSAFLFIVIQIYVFHMCCPCLITTLYWPRLAIEILLFSGQHIQKSQIANIFYKHIEKSQ</sequence>
<evidence type="ECO:0000313" key="1">
    <source>
        <dbReference type="EMBL" id="KAG9489041.1"/>
    </source>
</evidence>
<gene>
    <name evidence="1" type="ORF">GDO78_005181</name>
</gene>